<dbReference type="InterPro" id="IPR035952">
    <property type="entry name" value="Rhomboid-like_sf"/>
</dbReference>
<dbReference type="AlphaFoldDB" id="A0A841JNE3"/>
<keyword evidence="11" id="KW-1185">Reference proteome</keyword>
<dbReference type="GO" id="GO:0004252">
    <property type="term" value="F:serine-type endopeptidase activity"/>
    <property type="evidence" value="ECO:0007669"/>
    <property type="project" value="InterPro"/>
</dbReference>
<feature type="transmembrane region" description="Helical" evidence="8">
    <location>
        <begin position="209"/>
        <end position="229"/>
    </location>
</feature>
<organism evidence="10 11">
    <name type="scientific">Silvibacterium bohemicum</name>
    <dbReference type="NCBI Taxonomy" id="1577686"/>
    <lineage>
        <taxon>Bacteria</taxon>
        <taxon>Pseudomonadati</taxon>
        <taxon>Acidobacteriota</taxon>
        <taxon>Terriglobia</taxon>
        <taxon>Terriglobales</taxon>
        <taxon>Acidobacteriaceae</taxon>
        <taxon>Silvibacterium</taxon>
    </lineage>
</organism>
<evidence type="ECO:0000259" key="9">
    <source>
        <dbReference type="Pfam" id="PF01694"/>
    </source>
</evidence>
<feature type="transmembrane region" description="Helical" evidence="8">
    <location>
        <begin position="94"/>
        <end position="117"/>
    </location>
</feature>
<dbReference type="GO" id="GO:0016020">
    <property type="term" value="C:membrane"/>
    <property type="evidence" value="ECO:0007669"/>
    <property type="project" value="UniProtKB-SubCell"/>
</dbReference>
<dbReference type="EMBL" id="JACHEK010000001">
    <property type="protein sequence ID" value="MBB6142107.1"/>
    <property type="molecule type" value="Genomic_DNA"/>
</dbReference>
<feature type="transmembrane region" description="Helical" evidence="8">
    <location>
        <begin position="244"/>
        <end position="264"/>
    </location>
</feature>
<keyword evidence="5 8" id="KW-1133">Transmembrane helix</keyword>
<evidence type="ECO:0000256" key="3">
    <source>
        <dbReference type="ARBA" id="ARBA00022692"/>
    </source>
</evidence>
<dbReference type="GO" id="GO:0006508">
    <property type="term" value="P:proteolysis"/>
    <property type="evidence" value="ECO:0007669"/>
    <property type="project" value="UniProtKB-KW"/>
</dbReference>
<comment type="subcellular location">
    <subcellularLocation>
        <location evidence="1">Membrane</location>
        <topology evidence="1">Multi-pass membrane protein</topology>
    </subcellularLocation>
</comment>
<dbReference type="Proteomes" id="UP000538666">
    <property type="component" value="Unassembled WGS sequence"/>
</dbReference>
<feature type="transmembrane region" description="Helical" evidence="8">
    <location>
        <begin position="177"/>
        <end position="197"/>
    </location>
</feature>
<feature type="region of interest" description="Disordered" evidence="7">
    <location>
        <begin position="1"/>
        <end position="52"/>
    </location>
</feature>
<dbReference type="PANTHER" id="PTHR43731">
    <property type="entry name" value="RHOMBOID PROTEASE"/>
    <property type="match status" value="1"/>
</dbReference>
<keyword evidence="10" id="KW-0645">Protease</keyword>
<dbReference type="EC" id="3.4.21.105" evidence="10"/>
<accession>A0A841JNE3</accession>
<feature type="transmembrane region" description="Helical" evidence="8">
    <location>
        <begin position="141"/>
        <end position="165"/>
    </location>
</feature>
<dbReference type="InterPro" id="IPR022764">
    <property type="entry name" value="Peptidase_S54_rhomboid_dom"/>
</dbReference>
<sequence length="330" mass="35428">MKEDEFFMDQAGQQRGSFEGGNGSTEPGYRYSRIEPDILPPDGRTGGHETNPQPYYVPAVETEQYQGPGYQGPGYGNPPPSGPRRRTTWAFAPATYTLLGINCAVFLCMLLAGVSIISPTPEQLLRFGANYGPAVLLGGEWWRLITAMFVHVGIIHIATNMWCLWNLGLLAEPLMGPMGVVAAYVLTGFAGNLLSIAVHPGVANGSEGIVGAGASGAIFGLAGVLILLLKSPLLPLPKEELKRLRWSVIQFSILNFGIGLYTAFGKSPVQIDNMAHLGGFLSGLALGVPLVPRIGAPRELFKRRRLMAVAGIGFLLVLIAFGLHSFWRPA</sequence>
<dbReference type="Gene3D" id="1.20.1540.10">
    <property type="entry name" value="Rhomboid-like"/>
    <property type="match status" value="1"/>
</dbReference>
<reference evidence="10 11" key="1">
    <citation type="submission" date="2020-08" db="EMBL/GenBank/DDBJ databases">
        <title>Genomic Encyclopedia of Type Strains, Phase IV (KMG-IV): sequencing the most valuable type-strain genomes for metagenomic binning, comparative biology and taxonomic classification.</title>
        <authorList>
            <person name="Goeker M."/>
        </authorList>
    </citation>
    <scope>NUCLEOTIDE SEQUENCE [LARGE SCALE GENOMIC DNA]</scope>
    <source>
        <strain evidence="10 11">DSM 103733</strain>
    </source>
</reference>
<dbReference type="PANTHER" id="PTHR43731:SF14">
    <property type="entry name" value="PRESENILIN-ASSOCIATED RHOMBOID-LIKE PROTEIN, MITOCHONDRIAL"/>
    <property type="match status" value="1"/>
</dbReference>
<evidence type="ECO:0000256" key="8">
    <source>
        <dbReference type="SAM" id="Phobius"/>
    </source>
</evidence>
<feature type="domain" description="Peptidase S54 rhomboid" evidence="9">
    <location>
        <begin position="139"/>
        <end position="292"/>
    </location>
</feature>
<gene>
    <name evidence="10" type="ORF">HNQ77_000045</name>
</gene>
<name>A0A841JNE3_9BACT</name>
<evidence type="ECO:0000313" key="10">
    <source>
        <dbReference type="EMBL" id="MBB6142107.1"/>
    </source>
</evidence>
<keyword evidence="6 8" id="KW-0472">Membrane</keyword>
<keyword evidence="3 8" id="KW-0812">Transmembrane</keyword>
<evidence type="ECO:0000256" key="7">
    <source>
        <dbReference type="SAM" id="MobiDB-lite"/>
    </source>
</evidence>
<feature type="transmembrane region" description="Helical" evidence="8">
    <location>
        <begin position="276"/>
        <end position="294"/>
    </location>
</feature>
<evidence type="ECO:0000256" key="5">
    <source>
        <dbReference type="ARBA" id="ARBA00022989"/>
    </source>
</evidence>
<feature type="transmembrane region" description="Helical" evidence="8">
    <location>
        <begin position="306"/>
        <end position="327"/>
    </location>
</feature>
<comment type="similarity">
    <text evidence="2">Belongs to the peptidase S54 family.</text>
</comment>
<dbReference type="Pfam" id="PF01694">
    <property type="entry name" value="Rhomboid"/>
    <property type="match status" value="1"/>
</dbReference>
<evidence type="ECO:0000256" key="1">
    <source>
        <dbReference type="ARBA" id="ARBA00004141"/>
    </source>
</evidence>
<dbReference type="SUPFAM" id="SSF144091">
    <property type="entry name" value="Rhomboid-like"/>
    <property type="match status" value="1"/>
</dbReference>
<evidence type="ECO:0000313" key="11">
    <source>
        <dbReference type="Proteomes" id="UP000538666"/>
    </source>
</evidence>
<evidence type="ECO:0000256" key="4">
    <source>
        <dbReference type="ARBA" id="ARBA00022801"/>
    </source>
</evidence>
<comment type="caution">
    <text evidence="10">The sequence shown here is derived from an EMBL/GenBank/DDBJ whole genome shotgun (WGS) entry which is preliminary data.</text>
</comment>
<dbReference type="InterPro" id="IPR050925">
    <property type="entry name" value="Rhomboid_protease_S54"/>
</dbReference>
<evidence type="ECO:0000256" key="6">
    <source>
        <dbReference type="ARBA" id="ARBA00023136"/>
    </source>
</evidence>
<protein>
    <submittedName>
        <fullName evidence="10">Rhomboid protease GluP</fullName>
        <ecNumber evidence="10">3.4.21.105</ecNumber>
    </submittedName>
</protein>
<evidence type="ECO:0000256" key="2">
    <source>
        <dbReference type="ARBA" id="ARBA00009045"/>
    </source>
</evidence>
<keyword evidence="4 10" id="KW-0378">Hydrolase</keyword>
<proteinExistence type="inferred from homology"/>